<name>A0A9D1DQV0_9FIRM</name>
<protein>
    <submittedName>
        <fullName evidence="1">DUF4363 family protein</fullName>
    </submittedName>
</protein>
<dbReference type="Pfam" id="PF14276">
    <property type="entry name" value="DUF4363"/>
    <property type="match status" value="1"/>
</dbReference>
<gene>
    <name evidence="1" type="ORF">IAA54_06415</name>
</gene>
<comment type="caution">
    <text evidence="1">The sequence shown here is derived from an EMBL/GenBank/DDBJ whole genome shotgun (WGS) entry which is preliminary data.</text>
</comment>
<reference evidence="1" key="1">
    <citation type="submission" date="2020-10" db="EMBL/GenBank/DDBJ databases">
        <authorList>
            <person name="Gilroy R."/>
        </authorList>
    </citation>
    <scope>NUCLEOTIDE SEQUENCE</scope>
    <source>
        <strain evidence="1">ChiSjej1B19-7085</strain>
    </source>
</reference>
<organism evidence="1 2">
    <name type="scientific">Candidatus Gallacutalibacter pullicola</name>
    <dbReference type="NCBI Taxonomy" id="2840830"/>
    <lineage>
        <taxon>Bacteria</taxon>
        <taxon>Bacillati</taxon>
        <taxon>Bacillota</taxon>
        <taxon>Clostridia</taxon>
        <taxon>Eubacteriales</taxon>
        <taxon>Candidatus Gallacutalibacter</taxon>
    </lineage>
</organism>
<evidence type="ECO:0000313" key="2">
    <source>
        <dbReference type="Proteomes" id="UP000886785"/>
    </source>
</evidence>
<proteinExistence type="predicted"/>
<dbReference type="Proteomes" id="UP000886785">
    <property type="component" value="Unassembled WGS sequence"/>
</dbReference>
<accession>A0A9D1DQV0</accession>
<dbReference type="InterPro" id="IPR025373">
    <property type="entry name" value="DUF4363"/>
</dbReference>
<sequence length="126" mass="13543">MNRIWAAVVIAVLIAVFSTVGISTAKNSAAEILDSLDQVHQLVEAGDTEKAVEQGEQVFADWKARSRILSTYIPHTRLDSISGSLAGLASLASDGDSSSFEAEYRRACLLIEAMVHAELPTIDNIL</sequence>
<reference evidence="1" key="2">
    <citation type="journal article" date="2021" name="PeerJ">
        <title>Extensive microbial diversity within the chicken gut microbiome revealed by metagenomics and culture.</title>
        <authorList>
            <person name="Gilroy R."/>
            <person name="Ravi A."/>
            <person name="Getino M."/>
            <person name="Pursley I."/>
            <person name="Horton D.L."/>
            <person name="Alikhan N.F."/>
            <person name="Baker D."/>
            <person name="Gharbi K."/>
            <person name="Hall N."/>
            <person name="Watson M."/>
            <person name="Adriaenssens E.M."/>
            <person name="Foster-Nyarko E."/>
            <person name="Jarju S."/>
            <person name="Secka A."/>
            <person name="Antonio M."/>
            <person name="Oren A."/>
            <person name="Chaudhuri R.R."/>
            <person name="La Ragione R."/>
            <person name="Hildebrand F."/>
            <person name="Pallen M.J."/>
        </authorList>
    </citation>
    <scope>NUCLEOTIDE SEQUENCE</scope>
    <source>
        <strain evidence="1">ChiSjej1B19-7085</strain>
    </source>
</reference>
<evidence type="ECO:0000313" key="1">
    <source>
        <dbReference type="EMBL" id="HIR57283.1"/>
    </source>
</evidence>
<dbReference type="EMBL" id="DVHF01000075">
    <property type="protein sequence ID" value="HIR57283.1"/>
    <property type="molecule type" value="Genomic_DNA"/>
</dbReference>
<dbReference type="AlphaFoldDB" id="A0A9D1DQV0"/>